<name>A0A822ZR80_NELNU</name>
<organism evidence="1 2">
    <name type="scientific">Nelumbo nucifera</name>
    <name type="common">Sacred lotus</name>
    <dbReference type="NCBI Taxonomy" id="4432"/>
    <lineage>
        <taxon>Eukaryota</taxon>
        <taxon>Viridiplantae</taxon>
        <taxon>Streptophyta</taxon>
        <taxon>Embryophyta</taxon>
        <taxon>Tracheophyta</taxon>
        <taxon>Spermatophyta</taxon>
        <taxon>Magnoliopsida</taxon>
        <taxon>Proteales</taxon>
        <taxon>Nelumbonaceae</taxon>
        <taxon>Nelumbo</taxon>
    </lineage>
</organism>
<evidence type="ECO:0000313" key="1">
    <source>
        <dbReference type="EMBL" id="DAD46021.1"/>
    </source>
</evidence>
<dbReference type="AlphaFoldDB" id="A0A822ZR80"/>
<sequence length="41" mass="4239">MLSLDIGLFSGCLASEAETPRLAIAVSLVARETRSTGEASD</sequence>
<accession>A0A822ZR80</accession>
<dbReference type="Proteomes" id="UP000607653">
    <property type="component" value="Unassembled WGS sequence"/>
</dbReference>
<dbReference type="EMBL" id="DUZY01000007">
    <property type="protein sequence ID" value="DAD46021.1"/>
    <property type="molecule type" value="Genomic_DNA"/>
</dbReference>
<reference evidence="1 2" key="1">
    <citation type="journal article" date="2020" name="Mol. Biol. Evol.">
        <title>Distinct Expression and Methylation Patterns for Genes with Different Fates following a Single Whole-Genome Duplication in Flowering Plants.</title>
        <authorList>
            <person name="Shi T."/>
            <person name="Rahmani R.S."/>
            <person name="Gugger P.F."/>
            <person name="Wang M."/>
            <person name="Li H."/>
            <person name="Zhang Y."/>
            <person name="Li Z."/>
            <person name="Wang Q."/>
            <person name="Van de Peer Y."/>
            <person name="Marchal K."/>
            <person name="Chen J."/>
        </authorList>
    </citation>
    <scope>NUCLEOTIDE SEQUENCE [LARGE SCALE GENOMIC DNA]</scope>
    <source>
        <tissue evidence="1">Leaf</tissue>
    </source>
</reference>
<comment type="caution">
    <text evidence="1">The sequence shown here is derived from an EMBL/GenBank/DDBJ whole genome shotgun (WGS) entry which is preliminary data.</text>
</comment>
<gene>
    <name evidence="1" type="ORF">HUJ06_004250</name>
</gene>
<keyword evidence="2" id="KW-1185">Reference proteome</keyword>
<proteinExistence type="predicted"/>
<protein>
    <submittedName>
        <fullName evidence="1">Uncharacterized protein</fullName>
    </submittedName>
</protein>
<evidence type="ECO:0000313" key="2">
    <source>
        <dbReference type="Proteomes" id="UP000607653"/>
    </source>
</evidence>